<evidence type="ECO:0008006" key="3">
    <source>
        <dbReference type="Google" id="ProtNLM"/>
    </source>
</evidence>
<sequence>MSQNDYHLLQTLTQQGFHPPQAWLGYARTHGIRPVPAKKLTQCPHCGSRHQHKIGQYVYFSHLVKLNQCGNCFLLYSDTRFPNEIIDQHFELNYKDEAYFLHQRRQIFRQIADLVSSAAPLKGRILDVGGAKGHLMAVVQRQRPDLQITVNDLSNDACASAAAHFGFETICGGLSSLDDVVQTFDVVVMSDVIYYEADVQALWRLLPSLVAPGGTLIIRIPNKLLPIKLWQRLSRRLAPHKIDTRDRIPLFNPEHLFIFPPHFLAQQLHLIGFQAIQRLPSRPLTKPGGKEVVQPLLHTAARLVHSVSKGRLVISPSLLLIANRSQADDAAQTPHLKAAGA</sequence>
<dbReference type="EMBL" id="NFZW01000002">
    <property type="protein sequence ID" value="RFA38888.1"/>
    <property type="molecule type" value="Genomic_DNA"/>
</dbReference>
<dbReference type="CDD" id="cd02440">
    <property type="entry name" value="AdoMet_MTases"/>
    <property type="match status" value="1"/>
</dbReference>
<dbReference type="RefSeq" id="WP_116300908.1">
    <property type="nucleotide sequence ID" value="NZ_NFZV01000002.1"/>
</dbReference>
<comment type="caution">
    <text evidence="1">The sequence shown here is derived from an EMBL/GenBank/DDBJ whole genome shotgun (WGS) entry which is preliminary data.</text>
</comment>
<dbReference type="OrthoDB" id="9815644at2"/>
<dbReference type="InterPro" id="IPR029063">
    <property type="entry name" value="SAM-dependent_MTases_sf"/>
</dbReference>
<organism evidence="1 2">
    <name type="scientific">Alkalilimnicola ehrlichii</name>
    <dbReference type="NCBI Taxonomy" id="351052"/>
    <lineage>
        <taxon>Bacteria</taxon>
        <taxon>Pseudomonadati</taxon>
        <taxon>Pseudomonadota</taxon>
        <taxon>Gammaproteobacteria</taxon>
        <taxon>Chromatiales</taxon>
        <taxon>Ectothiorhodospiraceae</taxon>
        <taxon>Alkalilimnicola</taxon>
    </lineage>
</organism>
<evidence type="ECO:0000313" key="2">
    <source>
        <dbReference type="Proteomes" id="UP000256763"/>
    </source>
</evidence>
<accession>A0A3E0X0U4</accession>
<evidence type="ECO:0000313" key="1">
    <source>
        <dbReference type="EMBL" id="RFA38888.1"/>
    </source>
</evidence>
<protein>
    <recommendedName>
        <fullName evidence="3">Methyltransferase type 12</fullName>
    </recommendedName>
</protein>
<dbReference type="Proteomes" id="UP000256763">
    <property type="component" value="Unassembled WGS sequence"/>
</dbReference>
<name>A0A3E0X0U4_9GAMM</name>
<gene>
    <name evidence="1" type="ORF">CAL65_03015</name>
</gene>
<reference evidence="2" key="1">
    <citation type="submission" date="2017-05" db="EMBL/GenBank/DDBJ databases">
        <authorList>
            <person name="Sharma S."/>
            <person name="Sidhu C."/>
            <person name="Pinnaka A.K."/>
        </authorList>
    </citation>
    <scope>NUCLEOTIDE SEQUENCE [LARGE SCALE GENOMIC DNA]</scope>
    <source>
        <strain evidence="2">AK93</strain>
    </source>
</reference>
<proteinExistence type="predicted"/>
<dbReference type="Pfam" id="PF13489">
    <property type="entry name" value="Methyltransf_23"/>
    <property type="match status" value="1"/>
</dbReference>
<dbReference type="SUPFAM" id="SSF53335">
    <property type="entry name" value="S-adenosyl-L-methionine-dependent methyltransferases"/>
    <property type="match status" value="1"/>
</dbReference>
<dbReference type="Gene3D" id="3.40.50.150">
    <property type="entry name" value="Vaccinia Virus protein VP39"/>
    <property type="match status" value="1"/>
</dbReference>
<dbReference type="AlphaFoldDB" id="A0A3E0X0U4"/>
<keyword evidence="2" id="KW-1185">Reference proteome</keyword>